<dbReference type="AlphaFoldDB" id="A0A2P2E8E4"/>
<evidence type="ECO:0000313" key="1">
    <source>
        <dbReference type="EMBL" id="GBF57333.1"/>
    </source>
</evidence>
<dbReference type="EMBL" id="BFBR01000002">
    <property type="protein sequence ID" value="GBF57333.1"/>
    <property type="molecule type" value="Genomic_DNA"/>
</dbReference>
<protein>
    <submittedName>
        <fullName evidence="1">Uncharacterized protein</fullName>
    </submittedName>
</protein>
<comment type="caution">
    <text evidence="1">The sequence shown here is derived from an EMBL/GenBank/DDBJ whole genome shotgun (WGS) entry which is preliminary data.</text>
</comment>
<proteinExistence type="predicted"/>
<name>A0A2P2E8E4_9PROT</name>
<dbReference type="Proteomes" id="UP000245086">
    <property type="component" value="Unassembled WGS sequence"/>
</dbReference>
<gene>
    <name evidence="1" type="ORF">PbB2_00998</name>
</gene>
<organism evidence="1 2">
    <name type="scientific">Candidatus Phycosocius bacilliformis</name>
    <dbReference type="NCBI Taxonomy" id="1445552"/>
    <lineage>
        <taxon>Bacteria</taxon>
        <taxon>Pseudomonadati</taxon>
        <taxon>Pseudomonadota</taxon>
        <taxon>Alphaproteobacteria</taxon>
        <taxon>Caulobacterales</taxon>
        <taxon>Caulobacterales incertae sedis</taxon>
        <taxon>Candidatus Phycosocius</taxon>
    </lineage>
</organism>
<reference evidence="1 2" key="1">
    <citation type="journal article" date="2018" name="Genome Announc.">
        <title>Draft Genome Sequence of "Candidatus Phycosocius bacilliformis," an Alphaproteobacterial Ectosymbiont of the Hydrocarbon-Producing Green Alga Botryococcus braunii.</title>
        <authorList>
            <person name="Tanabe Y."/>
            <person name="Yamaguchi H."/>
            <person name="Watanabe M.M."/>
        </authorList>
    </citation>
    <scope>NUCLEOTIDE SEQUENCE [LARGE SCALE GENOMIC DNA]</scope>
    <source>
        <strain evidence="1 2">BOTRYCO-2</strain>
    </source>
</reference>
<evidence type="ECO:0000313" key="2">
    <source>
        <dbReference type="Proteomes" id="UP000245086"/>
    </source>
</evidence>
<accession>A0A2P2E8E4</accession>
<keyword evidence="2" id="KW-1185">Reference proteome</keyword>
<sequence length="37" mass="4263">MWGAGWSHRVQEIVVLLLSRGRKGRNRLNQASTKKDN</sequence>